<dbReference type="RefSeq" id="WP_090962663.1">
    <property type="nucleotide sequence ID" value="NZ_FOOA01000006.1"/>
</dbReference>
<dbReference type="SUPFAM" id="SSF53850">
    <property type="entry name" value="Periplasmic binding protein-like II"/>
    <property type="match status" value="1"/>
</dbReference>
<dbReference type="PANTHER" id="PTHR30126:SF91">
    <property type="entry name" value="LYSR FAMILY TRANSCRIPTIONAL REGULATOR"/>
    <property type="match status" value="1"/>
</dbReference>
<keyword evidence="7" id="KW-1185">Reference proteome</keyword>
<reference evidence="6 7" key="1">
    <citation type="submission" date="2020-08" db="EMBL/GenBank/DDBJ databases">
        <title>Genomic Encyclopedia of Type Strains, Phase IV (KMG-IV): sequencing the most valuable type-strain genomes for metagenomic binning, comparative biology and taxonomic classification.</title>
        <authorList>
            <person name="Goeker M."/>
        </authorList>
    </citation>
    <scope>NUCLEOTIDE SEQUENCE [LARGE SCALE GENOMIC DNA]</scope>
    <source>
        <strain evidence="6 7">DSM 25024</strain>
    </source>
</reference>
<dbReference type="Gene3D" id="3.40.190.10">
    <property type="entry name" value="Periplasmic binding protein-like II"/>
    <property type="match status" value="2"/>
</dbReference>
<keyword evidence="4" id="KW-0804">Transcription</keyword>
<evidence type="ECO:0000256" key="1">
    <source>
        <dbReference type="ARBA" id="ARBA00009437"/>
    </source>
</evidence>
<dbReference type="GO" id="GO:0003700">
    <property type="term" value="F:DNA-binding transcription factor activity"/>
    <property type="evidence" value="ECO:0007669"/>
    <property type="project" value="InterPro"/>
</dbReference>
<dbReference type="EMBL" id="JACIDO010000006">
    <property type="protein sequence ID" value="MBB3936904.1"/>
    <property type="molecule type" value="Genomic_DNA"/>
</dbReference>
<dbReference type="InterPro" id="IPR000847">
    <property type="entry name" value="LysR_HTH_N"/>
</dbReference>
<dbReference type="Gene3D" id="1.10.10.10">
    <property type="entry name" value="Winged helix-like DNA-binding domain superfamily/Winged helix DNA-binding domain"/>
    <property type="match status" value="1"/>
</dbReference>
<dbReference type="SUPFAM" id="SSF46785">
    <property type="entry name" value="Winged helix' DNA-binding domain"/>
    <property type="match status" value="1"/>
</dbReference>
<evidence type="ECO:0000256" key="4">
    <source>
        <dbReference type="ARBA" id="ARBA00023163"/>
    </source>
</evidence>
<protein>
    <submittedName>
        <fullName evidence="6">DNA-binding transcriptional LysR family regulator</fullName>
    </submittedName>
</protein>
<organism evidence="6 7">
    <name type="scientific">Aureimonas phyllosphaerae</name>
    <dbReference type="NCBI Taxonomy" id="1166078"/>
    <lineage>
        <taxon>Bacteria</taxon>
        <taxon>Pseudomonadati</taxon>
        <taxon>Pseudomonadota</taxon>
        <taxon>Alphaproteobacteria</taxon>
        <taxon>Hyphomicrobiales</taxon>
        <taxon>Aurantimonadaceae</taxon>
        <taxon>Aureimonas</taxon>
    </lineage>
</organism>
<dbReference type="InterPro" id="IPR036388">
    <property type="entry name" value="WH-like_DNA-bd_sf"/>
</dbReference>
<gene>
    <name evidence="6" type="ORF">GGR05_003069</name>
</gene>
<name>A0A7W6BRU2_9HYPH</name>
<dbReference type="GO" id="GO:0000976">
    <property type="term" value="F:transcription cis-regulatory region binding"/>
    <property type="evidence" value="ECO:0007669"/>
    <property type="project" value="TreeGrafter"/>
</dbReference>
<dbReference type="OrthoDB" id="7260751at2"/>
<keyword evidence="2" id="KW-0805">Transcription regulation</keyword>
<dbReference type="Proteomes" id="UP000531216">
    <property type="component" value="Unassembled WGS sequence"/>
</dbReference>
<dbReference type="PROSITE" id="PS50931">
    <property type="entry name" value="HTH_LYSR"/>
    <property type="match status" value="1"/>
</dbReference>
<dbReference type="InterPro" id="IPR005119">
    <property type="entry name" value="LysR_subst-bd"/>
</dbReference>
<sequence>MNPNLIDQLRTFVTVVEEGSFTGAARRLNRAVSSVSYAVAQIERHCGFPLLERVTRQPELTRRGRAVFAEASFLVESARRLTAHMKALEKGEETRIRIAVDVLFPLDHLHAALQRFDAARPRARVQLFTSSLNTLWETLRSGDVDFALTFLANVPADMTARSFRNVTMWPVAAATHPLARMAQPIPIEAFQSERQIYFIGDPGVDVERLGRVFGPDVWTSNDLEHIRMLVTGGFGWCFTNEAFFAREEASGAVKRLRSADNRLHPVRALGAAWSIDRAPGPLGGQIVDFLAGALGEAD</sequence>
<dbReference type="AlphaFoldDB" id="A0A7W6BRU2"/>
<proteinExistence type="inferred from homology"/>
<evidence type="ECO:0000259" key="5">
    <source>
        <dbReference type="PROSITE" id="PS50931"/>
    </source>
</evidence>
<comment type="caution">
    <text evidence="6">The sequence shown here is derived from an EMBL/GenBank/DDBJ whole genome shotgun (WGS) entry which is preliminary data.</text>
</comment>
<accession>A0A7W6BRU2</accession>
<evidence type="ECO:0000313" key="7">
    <source>
        <dbReference type="Proteomes" id="UP000531216"/>
    </source>
</evidence>
<dbReference type="InterPro" id="IPR036390">
    <property type="entry name" value="WH_DNA-bd_sf"/>
</dbReference>
<evidence type="ECO:0000313" key="6">
    <source>
        <dbReference type="EMBL" id="MBB3936904.1"/>
    </source>
</evidence>
<dbReference type="CDD" id="cd05466">
    <property type="entry name" value="PBP2_LTTR_substrate"/>
    <property type="match status" value="1"/>
</dbReference>
<comment type="similarity">
    <text evidence="1">Belongs to the LysR transcriptional regulatory family.</text>
</comment>
<feature type="domain" description="HTH lysR-type" evidence="5">
    <location>
        <begin position="1"/>
        <end position="61"/>
    </location>
</feature>
<dbReference type="Pfam" id="PF00126">
    <property type="entry name" value="HTH_1"/>
    <property type="match status" value="1"/>
</dbReference>
<dbReference type="PANTHER" id="PTHR30126">
    <property type="entry name" value="HTH-TYPE TRANSCRIPTIONAL REGULATOR"/>
    <property type="match status" value="1"/>
</dbReference>
<evidence type="ECO:0000256" key="3">
    <source>
        <dbReference type="ARBA" id="ARBA00023125"/>
    </source>
</evidence>
<evidence type="ECO:0000256" key="2">
    <source>
        <dbReference type="ARBA" id="ARBA00023015"/>
    </source>
</evidence>
<dbReference type="Pfam" id="PF03466">
    <property type="entry name" value="LysR_substrate"/>
    <property type="match status" value="1"/>
</dbReference>
<keyword evidence="3 6" id="KW-0238">DNA-binding</keyword>